<keyword evidence="2" id="KW-1185">Reference proteome</keyword>
<dbReference type="GeneID" id="24566154"/>
<reference evidence="2" key="1">
    <citation type="journal article" date="2014" name="Nucleic Acids Res.">
        <title>The evolutionary dynamics of variant antigen genes in Babesia reveal a history of genomic innovation underlying host-parasite interaction.</title>
        <authorList>
            <person name="Jackson A.P."/>
            <person name="Otto T.D."/>
            <person name="Darby A."/>
            <person name="Ramaprasad A."/>
            <person name="Xia D."/>
            <person name="Echaide I.E."/>
            <person name="Farber M."/>
            <person name="Gahlot S."/>
            <person name="Gamble J."/>
            <person name="Gupta D."/>
            <person name="Gupta Y."/>
            <person name="Jackson L."/>
            <person name="Malandrin L."/>
            <person name="Malas T.B."/>
            <person name="Moussa E."/>
            <person name="Nair M."/>
            <person name="Reid A.J."/>
            <person name="Sanders M."/>
            <person name="Sharma J."/>
            <person name="Tracey A."/>
            <person name="Quail M.A."/>
            <person name="Weir W."/>
            <person name="Wastling J.M."/>
            <person name="Hall N."/>
            <person name="Willadsen P."/>
            <person name="Lingelbach K."/>
            <person name="Shiels B."/>
            <person name="Tait A."/>
            <person name="Berriman M."/>
            <person name="Allred D.R."/>
            <person name="Pain A."/>
        </authorList>
    </citation>
    <scope>NUCLEOTIDE SEQUENCE [LARGE SCALE GENOMIC DNA]</scope>
    <source>
        <strain evidence="2">Bond</strain>
    </source>
</reference>
<name>A0A061DAN7_BABBI</name>
<gene>
    <name evidence="1" type="ORF">BBBOND_0401050</name>
</gene>
<evidence type="ECO:0000313" key="1">
    <source>
        <dbReference type="EMBL" id="CDR97613.1"/>
    </source>
</evidence>
<proteinExistence type="predicted"/>
<dbReference type="KEGG" id="bbig:BBBOND_0401050"/>
<dbReference type="EMBL" id="LK391710">
    <property type="protein sequence ID" value="CDR97613.1"/>
    <property type="molecule type" value="Genomic_DNA"/>
</dbReference>
<dbReference type="Proteomes" id="UP000033188">
    <property type="component" value="Chromosome 4"/>
</dbReference>
<organism evidence="1 2">
    <name type="scientific">Babesia bigemina</name>
    <dbReference type="NCBI Taxonomy" id="5866"/>
    <lineage>
        <taxon>Eukaryota</taxon>
        <taxon>Sar</taxon>
        <taxon>Alveolata</taxon>
        <taxon>Apicomplexa</taxon>
        <taxon>Aconoidasida</taxon>
        <taxon>Piroplasmida</taxon>
        <taxon>Babesiidae</taxon>
        <taxon>Babesia</taxon>
    </lineage>
</organism>
<dbReference type="VEuPathDB" id="PiroplasmaDB:BBBOND_0401050"/>
<accession>A0A061DAN7</accession>
<sequence>MEPVNKKWSSSCLELISVRLDHLDAKYTSVLQRYEQNHKNIEAKVGQIQAAVLSLEASMADNDRLSHVYNNLNGQFDAKIAEFRVDAQNWLDGMIVTLDMYARQQLDHISFDANLMQEKRGLIKLDEMVERLKTLHSNIINDMKDVVENRLSCERKLIETITEGKFYSQHGIYHQKRKGSSRLGAIMKTLNKEEIRVEMAKLLSNFKNEIISDITEMSHSREEFEDFVLETLEGQMSDFISNKTTAAKT</sequence>
<dbReference type="RefSeq" id="XP_012769799.1">
    <property type="nucleotide sequence ID" value="XM_012914345.1"/>
</dbReference>
<evidence type="ECO:0000313" key="2">
    <source>
        <dbReference type="Proteomes" id="UP000033188"/>
    </source>
</evidence>
<dbReference type="OrthoDB" id="365697at2759"/>
<dbReference type="AlphaFoldDB" id="A0A061DAN7"/>
<protein>
    <submittedName>
        <fullName evidence="1">Uncharacterized protein</fullName>
    </submittedName>
</protein>